<gene>
    <name evidence="7" type="ORF">C1H76_4061</name>
</gene>
<evidence type="ECO:0000256" key="5">
    <source>
        <dbReference type="SAM" id="MobiDB-lite"/>
    </source>
</evidence>
<feature type="compositionally biased region" description="Low complexity" evidence="5">
    <location>
        <begin position="980"/>
        <end position="996"/>
    </location>
</feature>
<evidence type="ECO:0000313" key="8">
    <source>
        <dbReference type="Proteomes" id="UP000308133"/>
    </source>
</evidence>
<feature type="compositionally biased region" description="Basic and acidic residues" evidence="5">
    <location>
        <begin position="960"/>
        <end position="971"/>
    </location>
</feature>
<dbReference type="InterPro" id="IPR013244">
    <property type="entry name" value="Sec39_domain"/>
</dbReference>
<feature type="domain" description="Sec39" evidence="6">
    <location>
        <begin position="11"/>
        <end position="803"/>
    </location>
</feature>
<dbReference type="PANTHER" id="PTHR40787">
    <property type="entry name" value="SECRETED PROTEIN"/>
    <property type="match status" value="1"/>
</dbReference>
<evidence type="ECO:0000256" key="3">
    <source>
        <dbReference type="ARBA" id="ARBA00022824"/>
    </source>
</evidence>
<feature type="compositionally biased region" description="Polar residues" evidence="5">
    <location>
        <begin position="840"/>
        <end position="855"/>
    </location>
</feature>
<keyword evidence="3" id="KW-0256">Endoplasmic reticulum</keyword>
<evidence type="ECO:0000259" key="6">
    <source>
        <dbReference type="Pfam" id="PF08314"/>
    </source>
</evidence>
<feature type="compositionally biased region" description="Acidic residues" evidence="5">
    <location>
        <begin position="944"/>
        <end position="959"/>
    </location>
</feature>
<protein>
    <submittedName>
        <fullName evidence="7">Putative secretory pathway protein Sec39</fullName>
    </submittedName>
</protein>
<feature type="compositionally biased region" description="Basic and acidic residues" evidence="5">
    <location>
        <begin position="1011"/>
        <end position="1021"/>
    </location>
</feature>
<dbReference type="GO" id="GO:0006890">
    <property type="term" value="P:retrograde vesicle-mediated transport, Golgi to endoplasmic reticulum"/>
    <property type="evidence" value="ECO:0007669"/>
    <property type="project" value="InterPro"/>
</dbReference>
<dbReference type="PANTHER" id="PTHR40787:SF3">
    <property type="entry name" value="PROTEIN TRANSPORT PROTEIN SEC39"/>
    <property type="match status" value="1"/>
</dbReference>
<dbReference type="AlphaFoldDB" id="A0A4U7AYV7"/>
<comment type="subcellular location">
    <subcellularLocation>
        <location evidence="1">Endoplasmic reticulum</location>
    </subcellularLocation>
</comment>
<comment type="caution">
    <text evidence="7">The sequence shown here is derived from an EMBL/GenBank/DDBJ whole genome shotgun (WGS) entry which is preliminary data.</text>
</comment>
<dbReference type="GO" id="GO:0005783">
    <property type="term" value="C:endoplasmic reticulum"/>
    <property type="evidence" value="ECO:0007669"/>
    <property type="project" value="UniProtKB-SubCell"/>
</dbReference>
<reference evidence="7 8" key="1">
    <citation type="submission" date="2018-02" db="EMBL/GenBank/DDBJ databases">
        <title>Draft genome sequences of Elsinoe sp., causing black scab on jojoba.</title>
        <authorList>
            <person name="Stodart B."/>
            <person name="Jeffress S."/>
            <person name="Ash G."/>
            <person name="Arun Chinnappa K."/>
        </authorList>
    </citation>
    <scope>NUCLEOTIDE SEQUENCE [LARGE SCALE GENOMIC DNA]</scope>
    <source>
        <strain evidence="7 8">Hillstone_2</strain>
    </source>
</reference>
<feature type="region of interest" description="Disordered" evidence="5">
    <location>
        <begin position="840"/>
        <end position="870"/>
    </location>
</feature>
<evidence type="ECO:0000313" key="7">
    <source>
        <dbReference type="EMBL" id="TKX23549.1"/>
    </source>
</evidence>
<feature type="compositionally biased region" description="Gly residues" evidence="5">
    <location>
        <begin position="913"/>
        <end position="925"/>
    </location>
</feature>
<name>A0A4U7AYV7_9PEZI</name>
<keyword evidence="4" id="KW-0653">Protein transport</keyword>
<organism evidence="7 8">
    <name type="scientific">Elsinoe australis</name>
    <dbReference type="NCBI Taxonomy" id="40998"/>
    <lineage>
        <taxon>Eukaryota</taxon>
        <taxon>Fungi</taxon>
        <taxon>Dikarya</taxon>
        <taxon>Ascomycota</taxon>
        <taxon>Pezizomycotina</taxon>
        <taxon>Dothideomycetes</taxon>
        <taxon>Dothideomycetidae</taxon>
        <taxon>Myriangiales</taxon>
        <taxon>Elsinoaceae</taxon>
        <taxon>Elsinoe</taxon>
    </lineage>
</organism>
<proteinExistence type="predicted"/>
<dbReference type="EMBL" id="PTQR01000053">
    <property type="protein sequence ID" value="TKX23549.1"/>
    <property type="molecule type" value="Genomic_DNA"/>
</dbReference>
<feature type="compositionally biased region" description="Polar residues" evidence="5">
    <location>
        <begin position="713"/>
        <end position="726"/>
    </location>
</feature>
<evidence type="ECO:0000256" key="1">
    <source>
        <dbReference type="ARBA" id="ARBA00004240"/>
    </source>
</evidence>
<evidence type="ECO:0000256" key="4">
    <source>
        <dbReference type="ARBA" id="ARBA00022927"/>
    </source>
</evidence>
<dbReference type="Pfam" id="PF08314">
    <property type="entry name" value="Sec39"/>
    <property type="match status" value="1"/>
</dbReference>
<keyword evidence="2" id="KW-0813">Transport</keyword>
<dbReference type="Proteomes" id="UP000308133">
    <property type="component" value="Unassembled WGS sequence"/>
</dbReference>
<sequence>MADALSKTQCILLAVNLASESQPQALRQLFHFRTAQILEPELVLRILLTYLPGVTPPAQYIPLISDVTSDNTPELEDSLAIDISSVTDISDAAANKRLRKLTLLPLSPPAWPANAPTDILTRFICHRSYRIDEETGLITLLPDLVKPFLRHSEYLQLWSISVLLPLLRLQHEYYQGDSSSRWTLETFEKTDGEHGVELLLSMATAEKDDPTSDSEDTGTIGRDLKGIVAPWMYGHTSRKRRKMSGLQEDKDVVISGGSVESEREHNWEQVYAWLVRRAVADFPTVASAVENWDGPVDVDMGDFANRTKLMDDNERANLEQRYAQAAFAACYAVETIIDGTVRAAHDILSRIAELRDFIPPPDLATSVEQLATFGDISEIRENDNSTLLQPDILMDLDHPLTEPKLSSYHLLQLLVYSAYQYSALRRPTSIQNVARLKFFTNEEEQLRDFKQILYGLSQDGKRDEHRWTSDRMKLLWLWNWNMDPGEHAMKGAGPYGQISKDTLEQEIVVAMLRTGNLNLIEKLYIRGTDKKHRLCNEDVEEAILQEALRCYDNASNGNRHRGNMKKADDIVSFFRRVFPNSQPLARASALMAATHSMSFYALTLQHGVPFQPANIRASPDPLSLLEQILEQNPKAYTKLEDLISIGRNLAVASPQEDTLATYQRDSTSSKKDVAKEAERRVIYMCISGALSSSDFDTAYSYLTSRLQPDFSLPSDSPQQTNHPSPSSEDDISWRAAYLAGRYNSSPTSTTLSSRIRLLEQRTELLSLALLLAPVPSLTEILNVYRRVEEEMTALLAQQAAEEAEHDDLLDRQRGVQGNDSVPGGFGELGVHEGRTYNQSTRTVGNFSRGYNSTETAKPKAASASRKGEEEAPVGLFDLARGAASALGRNAFPLRREGTAKAAQQGTSPSLTQGGLGGGAGAGKGGNQAAKKQNVAPREEKPAEEGDEWGAWDNEEDEADATARSRQGRDQDQGGDDEGEAWGWGEEPVAASPRPGSSGTGGWGASSMHSDASGERVRKRDMVANAVTGGLASGIGWVLGATPVQDQGGEGRR</sequence>
<dbReference type="GO" id="GO:0015031">
    <property type="term" value="P:protein transport"/>
    <property type="evidence" value="ECO:0007669"/>
    <property type="project" value="UniProtKB-KW"/>
</dbReference>
<feature type="region of interest" description="Disordered" evidence="5">
    <location>
        <begin position="710"/>
        <end position="729"/>
    </location>
</feature>
<evidence type="ECO:0000256" key="2">
    <source>
        <dbReference type="ARBA" id="ARBA00022448"/>
    </source>
</evidence>
<feature type="region of interest" description="Disordered" evidence="5">
    <location>
        <begin position="896"/>
        <end position="1052"/>
    </location>
</feature>
<accession>A0A4U7AYV7</accession>
<feature type="compositionally biased region" description="Polar residues" evidence="5">
    <location>
        <begin position="901"/>
        <end position="911"/>
    </location>
</feature>